<feature type="compositionally biased region" description="Acidic residues" evidence="1">
    <location>
        <begin position="357"/>
        <end position="376"/>
    </location>
</feature>
<feature type="transmembrane region" description="Helical" evidence="2">
    <location>
        <begin position="199"/>
        <end position="220"/>
    </location>
</feature>
<reference evidence="3 4" key="1">
    <citation type="submission" date="2019-04" db="EMBL/GenBank/DDBJ databases">
        <title>High contiguity whole genome sequence and gene annotation resource for two Venturia nashicola isolates.</title>
        <authorList>
            <person name="Prokchorchik M."/>
            <person name="Won K."/>
            <person name="Lee Y."/>
            <person name="Choi E.D."/>
            <person name="Segonzac C."/>
            <person name="Sohn K.H."/>
        </authorList>
    </citation>
    <scope>NUCLEOTIDE SEQUENCE [LARGE SCALE GENOMIC DNA]</scope>
    <source>
        <strain evidence="3 4">PRI2</strain>
    </source>
</reference>
<feature type="region of interest" description="Disordered" evidence="1">
    <location>
        <begin position="343"/>
        <end position="386"/>
    </location>
</feature>
<feature type="compositionally biased region" description="Basic and acidic residues" evidence="1">
    <location>
        <begin position="241"/>
        <end position="250"/>
    </location>
</feature>
<comment type="caution">
    <text evidence="3">The sequence shown here is derived from an EMBL/GenBank/DDBJ whole genome shotgun (WGS) entry which is preliminary data.</text>
</comment>
<dbReference type="Proteomes" id="UP000298493">
    <property type="component" value="Unassembled WGS sequence"/>
</dbReference>
<dbReference type="AlphaFoldDB" id="A0A4Z1NSV7"/>
<feature type="region of interest" description="Disordered" evidence="1">
    <location>
        <begin position="241"/>
        <end position="261"/>
    </location>
</feature>
<dbReference type="STRING" id="86259.A0A4Z1NSV7"/>
<feature type="compositionally biased region" description="Acidic residues" evidence="1">
    <location>
        <begin position="45"/>
        <end position="56"/>
    </location>
</feature>
<name>A0A4Z1NSV7_9PEZI</name>
<feature type="compositionally biased region" description="Polar residues" evidence="1">
    <location>
        <begin position="169"/>
        <end position="186"/>
    </location>
</feature>
<protein>
    <submittedName>
        <fullName evidence="3">Uncharacterized protein</fullName>
    </submittedName>
</protein>
<proteinExistence type="predicted"/>
<evidence type="ECO:0000256" key="1">
    <source>
        <dbReference type="SAM" id="MobiDB-lite"/>
    </source>
</evidence>
<accession>A0A4Z1NSV7</accession>
<keyword evidence="2" id="KW-1133">Transmembrane helix</keyword>
<gene>
    <name evidence="3" type="ORF">E6O75_ATG10573</name>
</gene>
<feature type="compositionally biased region" description="Basic and acidic residues" evidence="1">
    <location>
        <begin position="1"/>
        <end position="12"/>
    </location>
</feature>
<keyword evidence="4" id="KW-1185">Reference proteome</keyword>
<keyword evidence="2" id="KW-0472">Membrane</keyword>
<organism evidence="3 4">
    <name type="scientific">Venturia nashicola</name>
    <dbReference type="NCBI Taxonomy" id="86259"/>
    <lineage>
        <taxon>Eukaryota</taxon>
        <taxon>Fungi</taxon>
        <taxon>Dikarya</taxon>
        <taxon>Ascomycota</taxon>
        <taxon>Pezizomycotina</taxon>
        <taxon>Dothideomycetes</taxon>
        <taxon>Pleosporomycetidae</taxon>
        <taxon>Venturiales</taxon>
        <taxon>Venturiaceae</taxon>
        <taxon>Venturia</taxon>
    </lineage>
</organism>
<evidence type="ECO:0000256" key="2">
    <source>
        <dbReference type="SAM" id="Phobius"/>
    </source>
</evidence>
<keyword evidence="2" id="KW-0812">Transmembrane</keyword>
<dbReference type="OrthoDB" id="10534769at2759"/>
<feature type="region of interest" description="Disordered" evidence="1">
    <location>
        <begin position="1"/>
        <end position="105"/>
    </location>
</feature>
<dbReference type="EMBL" id="SNSC02000015">
    <property type="protein sequence ID" value="TID17928.1"/>
    <property type="molecule type" value="Genomic_DNA"/>
</dbReference>
<feature type="region of interest" description="Disordered" evidence="1">
    <location>
        <begin position="169"/>
        <end position="191"/>
    </location>
</feature>
<feature type="compositionally biased region" description="Basic and acidic residues" evidence="1">
    <location>
        <begin position="29"/>
        <end position="44"/>
    </location>
</feature>
<sequence length="404" mass="43619">MRFQFLKRDRNEVVAGSSSGVRTSLQHKYTNEKWRELNKRGKEENDCESSGNEEEDQKNKDKRGDASSSAKAKKTKSKCSPLPPPPTETPTQPPPPPLVLPTTSLTDGTLGSVPILSVSAFPVMATGAATTTGISIAATSTGISVAAATTSISADTTATSLILNAPATTSSLLPSGTRKSGDSRQASGHHKLSPQAKDALIAFGVIMGIAFAGFLLYTVLRCLKRKRNEASAYSDLETLYRGDHRTEREQTSMSGPETIAPPPEVHIPQNSLPPTANQKFYLPSIFRLSQRPWSGSAWRQSKTASRVVDEDPFADGTFDDDAGRELILPPVFVVGKALVRNEVASSGKEDPFRDPEKEESEEKEAEEKEAEDEEAESVSASTVKGFKRTPSWVSDQALRIGKAK</sequence>
<evidence type="ECO:0000313" key="4">
    <source>
        <dbReference type="Proteomes" id="UP000298493"/>
    </source>
</evidence>
<evidence type="ECO:0000313" key="3">
    <source>
        <dbReference type="EMBL" id="TID17928.1"/>
    </source>
</evidence>
<feature type="compositionally biased region" description="Pro residues" evidence="1">
    <location>
        <begin position="81"/>
        <end position="99"/>
    </location>
</feature>
<feature type="compositionally biased region" description="Basic and acidic residues" evidence="1">
    <location>
        <begin position="347"/>
        <end position="356"/>
    </location>
</feature>
<feature type="compositionally biased region" description="Polar residues" evidence="1">
    <location>
        <begin position="16"/>
        <end position="28"/>
    </location>
</feature>